<dbReference type="Pfam" id="PF00535">
    <property type="entry name" value="Glycos_transf_2"/>
    <property type="match status" value="1"/>
</dbReference>
<keyword evidence="7" id="KW-1185">Reference proteome</keyword>
<dbReference type="CDD" id="cd03349">
    <property type="entry name" value="LbH_XAT"/>
    <property type="match status" value="1"/>
</dbReference>
<dbReference type="CDD" id="cd00761">
    <property type="entry name" value="Glyco_tranf_GTA_type"/>
    <property type="match status" value="1"/>
</dbReference>
<accession>C9LXE1</accession>
<dbReference type="PROSITE" id="PS00101">
    <property type="entry name" value="HEXAPEP_TRANSFERASES"/>
    <property type="match status" value="1"/>
</dbReference>
<dbReference type="SUPFAM" id="SSF51161">
    <property type="entry name" value="Trimeric LpxA-like enzymes"/>
    <property type="match status" value="1"/>
</dbReference>
<dbReference type="eggNOG" id="COG0463">
    <property type="taxonomic scope" value="Bacteria"/>
</dbReference>
<dbReference type="EMBL" id="CP002637">
    <property type="protein sequence ID" value="AEB99501.1"/>
    <property type="molecule type" value="Genomic_DNA"/>
</dbReference>
<evidence type="ECO:0000256" key="1">
    <source>
        <dbReference type="ARBA" id="ARBA00022679"/>
    </source>
</evidence>
<keyword evidence="2" id="KW-0677">Repeat</keyword>
<dbReference type="Pfam" id="PF00132">
    <property type="entry name" value="Hexapep"/>
    <property type="match status" value="1"/>
</dbReference>
<dbReference type="PANTHER" id="PTHR43300:SF11">
    <property type="entry name" value="ACETYLTRANSFERASE RV3034C-RELATED"/>
    <property type="match status" value="1"/>
</dbReference>
<dbReference type="EC" id="2.4.-.-" evidence="5"/>
<dbReference type="Gene3D" id="3.90.550.10">
    <property type="entry name" value="Spore Coat Polysaccharide Biosynthesis Protein SpsA, Chain A"/>
    <property type="match status" value="1"/>
</dbReference>
<dbReference type="Gene3D" id="2.160.10.10">
    <property type="entry name" value="Hexapeptide repeat proteins"/>
    <property type="match status" value="1"/>
</dbReference>
<sequence>MIKNIEVQSFSPTERRIFEDESEKNRLVTIGARSYLVGASMEYGNCDCHVLIGRYCALGHRLVFEMGLNHDYRCVTTYPFDDMLQIDGDTLNLAKGVNRNQIVIGNDVWIGCDVMLMGGVRIGNGAVIGAGAVVAKDVPPYAVVVGNPARVIKYRFPQEIIDKLQKIKWWNWPDEKILSLLSELKDVRRFVDKFAEGVQEETRDAELTASMKELQAQGYAIYYCIADVDMPDRVWQRVFENYLKAYRHEDKTALLFGIREGQETTAALSYMQETLEAAGDEAPLVLTHPLEERLSVPVLRQVDCLITTKAGISSEAVDHAGDAGIRIAYGMDEQEMVFPPRKLLTIAFITYNRRQYLAESLPRVLAQVGNLAQVEVLVSDNASTDDTRAFVQEMQKMYKELRYHCNEKNVGAEGNIHRAMQASRGEYVLIAGDDDYFCDGALHVLLDTIKKNRGDALFYMAQNPMPMHVHRGAGALEYIARLNYAMTWLTAVVMRRDLYLGIEEPQKYDDTRMPQVYLQLEILKQMAEFTIIEGQFFAEGTGNHEPAGYNFAEVFIKNYLDILTSCVDIPPEQMTREKKRLMEQMIFPWCEKIKKERLDLSLAGIFEIVRDYYGNEPYYAQVVSILKDRVLKSSDHED</sequence>
<evidence type="ECO:0000313" key="6">
    <source>
        <dbReference type="Proteomes" id="UP000003505"/>
    </source>
</evidence>
<dbReference type="Proteomes" id="UP000003505">
    <property type="component" value="Unassembled WGS sequence"/>
</dbReference>
<name>C9LXE1_SELS3</name>
<dbReference type="EMBL" id="ACKP02000049">
    <property type="protein sequence ID" value="EEX76324.1"/>
    <property type="molecule type" value="Genomic_DNA"/>
</dbReference>
<reference evidence="4 7" key="2">
    <citation type="submission" date="2011-04" db="EMBL/GenBank/DDBJ databases">
        <title>The complete genome of Selenomonas sputigena DSM 20758.</title>
        <authorList>
            <consortium name="US DOE Joint Genome Institute (JGI-PGF)"/>
            <person name="Lucas S."/>
            <person name="Copeland A."/>
            <person name="Lapidus A."/>
            <person name="Bruce D."/>
            <person name="Goodwin L."/>
            <person name="Pitluck S."/>
            <person name="Peters L."/>
            <person name="Kyrpides N."/>
            <person name="Mavromatis K."/>
            <person name="Ivanova N."/>
            <person name="Ovchinnikova G."/>
            <person name="Teshima H."/>
            <person name="Detter J.C."/>
            <person name="Tapia R."/>
            <person name="Han C."/>
            <person name="Land M."/>
            <person name="Hauser L."/>
            <person name="Markowitz V."/>
            <person name="Cheng J.-F."/>
            <person name="Hugenholtz P."/>
            <person name="Woyke T."/>
            <person name="Wu D."/>
            <person name="Gronow S."/>
            <person name="Wellnitz S."/>
            <person name="Schneider S."/>
            <person name="Klenk H.-P."/>
            <person name="Eisen J.A."/>
        </authorList>
    </citation>
    <scope>NUCLEOTIDE SEQUENCE [LARGE SCALE GENOMIC DNA]</scope>
    <source>
        <strain evidence="4">ATCC 35185</strain>
        <strain evidence="7">ATCC 35185 / DSM 20758 / VPI D19B-28</strain>
    </source>
</reference>
<dbReference type="InterPro" id="IPR050179">
    <property type="entry name" value="Trans_hexapeptide_repeat"/>
</dbReference>
<dbReference type="eggNOG" id="COG0110">
    <property type="taxonomic scope" value="Bacteria"/>
</dbReference>
<evidence type="ECO:0000256" key="2">
    <source>
        <dbReference type="ARBA" id="ARBA00022737"/>
    </source>
</evidence>
<dbReference type="GO" id="GO:0016757">
    <property type="term" value="F:glycosyltransferase activity"/>
    <property type="evidence" value="ECO:0007669"/>
    <property type="project" value="UniProtKB-KW"/>
</dbReference>
<dbReference type="SUPFAM" id="SSF53448">
    <property type="entry name" value="Nucleotide-diphospho-sugar transferases"/>
    <property type="match status" value="1"/>
</dbReference>
<dbReference type="STRING" id="546271.Selsp_0529"/>
<dbReference type="KEGG" id="ssg:Selsp_0529"/>
<dbReference type="OrthoDB" id="9801697at2"/>
<dbReference type="RefSeq" id="WP_006193476.1">
    <property type="nucleotide sequence ID" value="NC_015437.1"/>
</dbReference>
<dbReference type="InterPro" id="IPR001173">
    <property type="entry name" value="Glyco_trans_2-like"/>
</dbReference>
<dbReference type="InterPro" id="IPR018357">
    <property type="entry name" value="Hexapep_transf_CS"/>
</dbReference>
<dbReference type="PANTHER" id="PTHR43300">
    <property type="entry name" value="ACETYLTRANSFERASE"/>
    <property type="match status" value="1"/>
</dbReference>
<evidence type="ECO:0000259" key="3">
    <source>
        <dbReference type="Pfam" id="PF00535"/>
    </source>
</evidence>
<feature type="domain" description="Glycosyltransferase 2-like" evidence="3">
    <location>
        <begin position="346"/>
        <end position="456"/>
    </location>
</feature>
<evidence type="ECO:0000313" key="7">
    <source>
        <dbReference type="Proteomes" id="UP000011124"/>
    </source>
</evidence>
<reference evidence="5 6" key="1">
    <citation type="submission" date="2009-09" db="EMBL/GenBank/DDBJ databases">
        <authorList>
            <person name="Weinstock G."/>
            <person name="Sodergren E."/>
            <person name="Clifton S."/>
            <person name="Fulton L."/>
            <person name="Fulton B."/>
            <person name="Courtney L."/>
            <person name="Fronick C."/>
            <person name="Harrison M."/>
            <person name="Strong C."/>
            <person name="Farmer C."/>
            <person name="Delahaunty K."/>
            <person name="Markovic C."/>
            <person name="Hall O."/>
            <person name="Minx P."/>
            <person name="Tomlinson C."/>
            <person name="Mitreva M."/>
            <person name="Nelson J."/>
            <person name="Hou S."/>
            <person name="Wollam A."/>
            <person name="Pepin K.H."/>
            <person name="Johnson M."/>
            <person name="Bhonagiri V."/>
            <person name="Nash W.E."/>
            <person name="Warren W."/>
            <person name="Chinwalla A."/>
            <person name="Mardis E.R."/>
            <person name="Wilson R.K."/>
        </authorList>
    </citation>
    <scope>NUCLEOTIDE SEQUENCE [LARGE SCALE GENOMIC DNA]</scope>
    <source>
        <strain evidence="5">ATCC 35185</strain>
        <strain evidence="6">ATCC 35185 / DSM 20758 / VPI D19B-28</strain>
    </source>
</reference>
<dbReference type="InterPro" id="IPR011004">
    <property type="entry name" value="Trimer_LpxA-like_sf"/>
</dbReference>
<dbReference type="InterPro" id="IPR029044">
    <property type="entry name" value="Nucleotide-diphossugar_trans"/>
</dbReference>
<organism evidence="5 6">
    <name type="scientific">Selenomonas sputigena (strain ATCC 35185 / DSM 20758 / CCUG 44933 / VPI D19B-28)</name>
    <dbReference type="NCBI Taxonomy" id="546271"/>
    <lineage>
        <taxon>Bacteria</taxon>
        <taxon>Bacillati</taxon>
        <taxon>Bacillota</taxon>
        <taxon>Negativicutes</taxon>
        <taxon>Selenomonadales</taxon>
        <taxon>Selenomonadaceae</taxon>
        <taxon>Selenomonas</taxon>
    </lineage>
</organism>
<evidence type="ECO:0000313" key="4">
    <source>
        <dbReference type="EMBL" id="AEB99501.1"/>
    </source>
</evidence>
<keyword evidence="5" id="KW-0328">Glycosyltransferase</keyword>
<keyword evidence="1 5" id="KW-0808">Transferase</keyword>
<dbReference type="InterPro" id="IPR001451">
    <property type="entry name" value="Hexapep"/>
</dbReference>
<dbReference type="AlphaFoldDB" id="C9LXE1"/>
<protein>
    <submittedName>
        <fullName evidence="4">Glycosyl transferase family 2</fullName>
    </submittedName>
    <submittedName>
        <fullName evidence="5">Glycosyltransferase, group 2 family protein</fullName>
        <ecNumber evidence="5">2.4.-.-</ecNumber>
    </submittedName>
</protein>
<evidence type="ECO:0000313" key="5">
    <source>
        <dbReference type="EMBL" id="EEX76324.1"/>
    </source>
</evidence>
<dbReference type="Proteomes" id="UP000011124">
    <property type="component" value="Chromosome"/>
</dbReference>
<dbReference type="HOGENOM" id="CLU_428875_0_0_9"/>
<proteinExistence type="predicted"/>
<gene>
    <name evidence="4" type="ordered locus">Selsp_0529</name>
    <name evidence="5" type="ORF">SELSPUOL_02149</name>
</gene>